<dbReference type="Gene3D" id="1.10.630.10">
    <property type="entry name" value="Cytochrome P450"/>
    <property type="match status" value="1"/>
</dbReference>
<dbReference type="PANTHER" id="PTHR24306:SF7">
    <property type="entry name" value="AHBB"/>
    <property type="match status" value="1"/>
</dbReference>
<accession>A0A8K0R799</accession>
<keyword evidence="1" id="KW-0812">Transmembrane</keyword>
<evidence type="ECO:0000313" key="2">
    <source>
        <dbReference type="EMBL" id="KAH7087700.1"/>
    </source>
</evidence>
<protein>
    <submittedName>
        <fullName evidence="2">Uncharacterized protein</fullName>
    </submittedName>
</protein>
<reference evidence="2" key="1">
    <citation type="journal article" date="2021" name="Nat. Commun.">
        <title>Genetic determinants of endophytism in the Arabidopsis root mycobiome.</title>
        <authorList>
            <person name="Mesny F."/>
            <person name="Miyauchi S."/>
            <person name="Thiergart T."/>
            <person name="Pickel B."/>
            <person name="Atanasova L."/>
            <person name="Karlsson M."/>
            <person name="Huettel B."/>
            <person name="Barry K.W."/>
            <person name="Haridas S."/>
            <person name="Chen C."/>
            <person name="Bauer D."/>
            <person name="Andreopoulos W."/>
            <person name="Pangilinan J."/>
            <person name="LaButti K."/>
            <person name="Riley R."/>
            <person name="Lipzen A."/>
            <person name="Clum A."/>
            <person name="Drula E."/>
            <person name="Henrissat B."/>
            <person name="Kohler A."/>
            <person name="Grigoriev I.V."/>
            <person name="Martin F.M."/>
            <person name="Hacquard S."/>
        </authorList>
    </citation>
    <scope>NUCLEOTIDE SEQUENCE</scope>
    <source>
        <strain evidence="2">MPI-SDFR-AT-0120</strain>
    </source>
</reference>
<comment type="caution">
    <text evidence="2">The sequence shown here is derived from an EMBL/GenBank/DDBJ whole genome shotgun (WGS) entry which is preliminary data.</text>
</comment>
<name>A0A8K0R799_9PLEO</name>
<gene>
    <name evidence="2" type="ORF">FB567DRAFT_592369</name>
</gene>
<evidence type="ECO:0000313" key="3">
    <source>
        <dbReference type="Proteomes" id="UP000813461"/>
    </source>
</evidence>
<dbReference type="GO" id="GO:0004497">
    <property type="term" value="F:monooxygenase activity"/>
    <property type="evidence" value="ECO:0007669"/>
    <property type="project" value="InterPro"/>
</dbReference>
<sequence length="280" mass="31377">MGPLQLAREDPYFRSLAASPVLSAISFFLLVSIVTRIITGVRSNIAQDNNDARSKTPNRIAYWLPWLGSALSFVRDIEGTISRDLDSSGDDIFSNRMGSGQYNVVNMLSLVQQVFAQRGNVLNKQGTLEWPMKTAFDDKSTTRDEHEAFQGYRNALNLMLKEDLINEATGKTARAEEAGKVKFNADGTFEADFYNLIVNYMGQIVIDMLWGRALIKNHTNLQTVMWDFDEDVHHILTKYLANITAAGCRATAARERLTLAMREWHEAVAAKQAGRNHGAQ</sequence>
<dbReference type="SUPFAM" id="SSF48264">
    <property type="entry name" value="Cytochrome P450"/>
    <property type="match status" value="1"/>
</dbReference>
<dbReference type="PANTHER" id="PTHR24306">
    <property type="match status" value="1"/>
</dbReference>
<dbReference type="EMBL" id="JAGMVJ010000009">
    <property type="protein sequence ID" value="KAH7087700.1"/>
    <property type="molecule type" value="Genomic_DNA"/>
</dbReference>
<organism evidence="2 3">
    <name type="scientific">Paraphoma chrysanthemicola</name>
    <dbReference type="NCBI Taxonomy" id="798071"/>
    <lineage>
        <taxon>Eukaryota</taxon>
        <taxon>Fungi</taxon>
        <taxon>Dikarya</taxon>
        <taxon>Ascomycota</taxon>
        <taxon>Pezizomycotina</taxon>
        <taxon>Dothideomycetes</taxon>
        <taxon>Pleosporomycetidae</taxon>
        <taxon>Pleosporales</taxon>
        <taxon>Pleosporineae</taxon>
        <taxon>Phaeosphaeriaceae</taxon>
        <taxon>Paraphoma</taxon>
    </lineage>
</organism>
<keyword evidence="1" id="KW-1133">Transmembrane helix</keyword>
<evidence type="ECO:0000256" key="1">
    <source>
        <dbReference type="SAM" id="Phobius"/>
    </source>
</evidence>
<dbReference type="GO" id="GO:0020037">
    <property type="term" value="F:heme binding"/>
    <property type="evidence" value="ECO:0007669"/>
    <property type="project" value="InterPro"/>
</dbReference>
<keyword evidence="1" id="KW-0472">Membrane</keyword>
<proteinExistence type="predicted"/>
<dbReference type="GO" id="GO:0016705">
    <property type="term" value="F:oxidoreductase activity, acting on paired donors, with incorporation or reduction of molecular oxygen"/>
    <property type="evidence" value="ECO:0007669"/>
    <property type="project" value="InterPro"/>
</dbReference>
<dbReference type="OrthoDB" id="3366823at2759"/>
<feature type="transmembrane region" description="Helical" evidence="1">
    <location>
        <begin position="12"/>
        <end position="34"/>
    </location>
</feature>
<keyword evidence="3" id="KW-1185">Reference proteome</keyword>
<dbReference type="AlphaFoldDB" id="A0A8K0R799"/>
<dbReference type="Proteomes" id="UP000813461">
    <property type="component" value="Unassembled WGS sequence"/>
</dbReference>
<dbReference type="InterPro" id="IPR036396">
    <property type="entry name" value="Cyt_P450_sf"/>
</dbReference>
<dbReference type="GO" id="GO:0005506">
    <property type="term" value="F:iron ion binding"/>
    <property type="evidence" value="ECO:0007669"/>
    <property type="project" value="InterPro"/>
</dbReference>